<sequence length="334" mass="38552">MSRYFYARANTEDAESQTEDLTKVEDLWFSTDIIVIRAEKKIFRVLSSILGAKSSVFRDMFAFPQPHDMEMEKMDGLLVVRLQDKAEDVEAFLRAIYDSNYFMPSPAPVHMKDLLAVLRLSHKYDVPYLHRRALQHLITDGWYRGTYQLDEHETKHVTYMDVNSPIDALSVALAAAEVNAQWLLPYTYYRAGTFPALKLSEAPFMEGEVRDCAVKALVAHTYLARGALRMSSHLTEQSPLICFYRETCNVSRNDSLHAVWEGLSIRNTNHPLRHLNVALRNLEEENRMCSDCLRNAKYKQHQATTKFWDGLPEIFGLPPWEQLHTMKRAAMGED</sequence>
<dbReference type="PROSITE" id="PS50097">
    <property type="entry name" value="BTB"/>
    <property type="match status" value="1"/>
</dbReference>
<accession>A0AAW0AXS1</accession>
<dbReference type="InterPro" id="IPR000210">
    <property type="entry name" value="BTB/POZ_dom"/>
</dbReference>
<feature type="domain" description="BTB" evidence="1">
    <location>
        <begin position="31"/>
        <end position="105"/>
    </location>
</feature>
<reference evidence="2 3" key="1">
    <citation type="journal article" date="2024" name="J Genomics">
        <title>Draft genome sequencing and assembly of Favolaschia claudopus CIRM-BRFM 2984 isolated from oak limbs.</title>
        <authorList>
            <person name="Navarro D."/>
            <person name="Drula E."/>
            <person name="Chaduli D."/>
            <person name="Cazenave R."/>
            <person name="Ahrendt S."/>
            <person name="Wang J."/>
            <person name="Lipzen A."/>
            <person name="Daum C."/>
            <person name="Barry K."/>
            <person name="Grigoriev I.V."/>
            <person name="Favel A."/>
            <person name="Rosso M.N."/>
            <person name="Martin F."/>
        </authorList>
    </citation>
    <scope>NUCLEOTIDE SEQUENCE [LARGE SCALE GENOMIC DNA]</scope>
    <source>
        <strain evidence="2 3">CIRM-BRFM 2984</strain>
    </source>
</reference>
<dbReference type="InterPro" id="IPR011333">
    <property type="entry name" value="SKP1/BTB/POZ_sf"/>
</dbReference>
<organism evidence="2 3">
    <name type="scientific">Favolaschia claudopus</name>
    <dbReference type="NCBI Taxonomy" id="2862362"/>
    <lineage>
        <taxon>Eukaryota</taxon>
        <taxon>Fungi</taxon>
        <taxon>Dikarya</taxon>
        <taxon>Basidiomycota</taxon>
        <taxon>Agaricomycotina</taxon>
        <taxon>Agaricomycetes</taxon>
        <taxon>Agaricomycetidae</taxon>
        <taxon>Agaricales</taxon>
        <taxon>Marasmiineae</taxon>
        <taxon>Mycenaceae</taxon>
        <taxon>Favolaschia</taxon>
    </lineage>
</organism>
<evidence type="ECO:0000313" key="3">
    <source>
        <dbReference type="Proteomes" id="UP001362999"/>
    </source>
</evidence>
<name>A0AAW0AXS1_9AGAR</name>
<dbReference type="EMBL" id="JAWWNJ010000046">
    <property type="protein sequence ID" value="KAK7018418.1"/>
    <property type="molecule type" value="Genomic_DNA"/>
</dbReference>
<keyword evidence="3" id="KW-1185">Reference proteome</keyword>
<protein>
    <submittedName>
        <fullName evidence="2">BTB domain-containing protein</fullName>
    </submittedName>
</protein>
<dbReference type="Proteomes" id="UP001362999">
    <property type="component" value="Unassembled WGS sequence"/>
</dbReference>
<evidence type="ECO:0000259" key="1">
    <source>
        <dbReference type="PROSITE" id="PS50097"/>
    </source>
</evidence>
<evidence type="ECO:0000313" key="2">
    <source>
        <dbReference type="EMBL" id="KAK7018418.1"/>
    </source>
</evidence>
<dbReference type="SMART" id="SM00225">
    <property type="entry name" value="BTB"/>
    <property type="match status" value="1"/>
</dbReference>
<comment type="caution">
    <text evidence="2">The sequence shown here is derived from an EMBL/GenBank/DDBJ whole genome shotgun (WGS) entry which is preliminary data.</text>
</comment>
<gene>
    <name evidence="2" type="ORF">R3P38DRAFT_3360179</name>
</gene>
<dbReference type="SUPFAM" id="SSF54695">
    <property type="entry name" value="POZ domain"/>
    <property type="match status" value="1"/>
</dbReference>
<dbReference type="CDD" id="cd18186">
    <property type="entry name" value="BTB_POZ_ZBTB_KLHL-like"/>
    <property type="match status" value="1"/>
</dbReference>
<dbReference type="Pfam" id="PF00651">
    <property type="entry name" value="BTB"/>
    <property type="match status" value="1"/>
</dbReference>
<dbReference type="AlphaFoldDB" id="A0AAW0AXS1"/>
<dbReference type="Gene3D" id="3.30.710.10">
    <property type="entry name" value="Potassium Channel Kv1.1, Chain A"/>
    <property type="match status" value="1"/>
</dbReference>
<proteinExistence type="predicted"/>